<accession>A0A261U8R7</accession>
<protein>
    <submittedName>
        <fullName evidence="1">Uncharacterized protein</fullName>
    </submittedName>
</protein>
<proteinExistence type="predicted"/>
<dbReference type="Proteomes" id="UP000216885">
    <property type="component" value="Unassembled WGS sequence"/>
</dbReference>
<dbReference type="AlphaFoldDB" id="A0A261U8R7"/>
<comment type="caution">
    <text evidence="1">The sequence shown here is derived from an EMBL/GenBank/DDBJ whole genome shotgun (WGS) entry which is preliminary data.</text>
</comment>
<dbReference type="SUPFAM" id="SSF103084">
    <property type="entry name" value="Holliday junction resolvase RusA"/>
    <property type="match status" value="1"/>
</dbReference>
<name>A0A261U8R7_9BORD</name>
<dbReference type="GO" id="GO:0000287">
    <property type="term" value="F:magnesium ion binding"/>
    <property type="evidence" value="ECO:0007669"/>
    <property type="project" value="InterPro"/>
</dbReference>
<keyword evidence="2" id="KW-1185">Reference proteome</keyword>
<evidence type="ECO:0000313" key="1">
    <source>
        <dbReference type="EMBL" id="OZI57650.1"/>
    </source>
</evidence>
<gene>
    <name evidence="1" type="ORF">CAL20_09750</name>
</gene>
<dbReference type="Gene3D" id="3.30.1330.70">
    <property type="entry name" value="Holliday junction resolvase RusA"/>
    <property type="match status" value="1"/>
</dbReference>
<dbReference type="RefSeq" id="WP_094837717.1">
    <property type="nucleotide sequence ID" value="NZ_NEVQ01000012.1"/>
</dbReference>
<organism evidence="1 2">
    <name type="scientific">Bordetella genomosp. 4</name>
    <dbReference type="NCBI Taxonomy" id="463044"/>
    <lineage>
        <taxon>Bacteria</taxon>
        <taxon>Pseudomonadati</taxon>
        <taxon>Pseudomonadota</taxon>
        <taxon>Betaproteobacteria</taxon>
        <taxon>Burkholderiales</taxon>
        <taxon>Alcaligenaceae</taxon>
        <taxon>Bordetella</taxon>
    </lineage>
</organism>
<dbReference type="InterPro" id="IPR036614">
    <property type="entry name" value="RusA-like_sf"/>
</dbReference>
<dbReference type="GO" id="GO:0006310">
    <property type="term" value="P:DNA recombination"/>
    <property type="evidence" value="ECO:0007669"/>
    <property type="project" value="InterPro"/>
</dbReference>
<evidence type="ECO:0000313" key="2">
    <source>
        <dbReference type="Proteomes" id="UP000216885"/>
    </source>
</evidence>
<dbReference type="GO" id="GO:0006281">
    <property type="term" value="P:DNA repair"/>
    <property type="evidence" value="ECO:0007669"/>
    <property type="project" value="InterPro"/>
</dbReference>
<sequence>MTLDHLTIMLPWPDSLLFPNRRRGNFRKFQPAIESARHSGFYAAKEALGRNQITLGARNHVNLIFGYPNRIKRDLDGCIGAVKHYLDGIARALGVDDQIFRPLFVDDCLDAEKRGFVRIDIFSGDKDGK</sequence>
<dbReference type="EMBL" id="NEVQ01000012">
    <property type="protein sequence ID" value="OZI57650.1"/>
    <property type="molecule type" value="Genomic_DNA"/>
</dbReference>
<reference evidence="1 2" key="1">
    <citation type="submission" date="2017-05" db="EMBL/GenBank/DDBJ databases">
        <title>Complete and WGS of Bordetella genogroups.</title>
        <authorList>
            <person name="Spilker T."/>
            <person name="LiPuma J."/>
        </authorList>
    </citation>
    <scope>NUCLEOTIDE SEQUENCE [LARGE SCALE GENOMIC DNA]</scope>
    <source>
        <strain evidence="1 2">AU9919</strain>
    </source>
</reference>